<proteinExistence type="predicted"/>
<keyword evidence="2" id="KW-0238">DNA-binding</keyword>
<organism evidence="5 6">
    <name type="scientific">Candidatus Jeotgalibaca merdavium</name>
    <dbReference type="NCBI Taxonomy" id="2838627"/>
    <lineage>
        <taxon>Bacteria</taxon>
        <taxon>Bacillati</taxon>
        <taxon>Bacillota</taxon>
        <taxon>Bacilli</taxon>
        <taxon>Lactobacillales</taxon>
        <taxon>Carnobacteriaceae</taxon>
        <taxon>Jeotgalibaca</taxon>
    </lineage>
</organism>
<dbReference type="Proteomes" id="UP000886856">
    <property type="component" value="Unassembled WGS sequence"/>
</dbReference>
<dbReference type="InterPro" id="IPR018062">
    <property type="entry name" value="HTH_AraC-typ_CS"/>
</dbReference>
<evidence type="ECO:0000256" key="1">
    <source>
        <dbReference type="ARBA" id="ARBA00023015"/>
    </source>
</evidence>
<evidence type="ECO:0000256" key="2">
    <source>
        <dbReference type="ARBA" id="ARBA00023125"/>
    </source>
</evidence>
<gene>
    <name evidence="5" type="ORF">H9948_01245</name>
</gene>
<name>A0A9D2KWM9_9LACT</name>
<dbReference type="InterPro" id="IPR009057">
    <property type="entry name" value="Homeodomain-like_sf"/>
</dbReference>
<dbReference type="Gene3D" id="1.10.10.60">
    <property type="entry name" value="Homeodomain-like"/>
    <property type="match status" value="2"/>
</dbReference>
<dbReference type="InterPro" id="IPR020449">
    <property type="entry name" value="Tscrpt_reg_AraC-type_HTH"/>
</dbReference>
<dbReference type="GO" id="GO:0043565">
    <property type="term" value="F:sequence-specific DNA binding"/>
    <property type="evidence" value="ECO:0007669"/>
    <property type="project" value="InterPro"/>
</dbReference>
<dbReference type="InterPro" id="IPR003313">
    <property type="entry name" value="AraC-bd"/>
</dbReference>
<dbReference type="PROSITE" id="PS00041">
    <property type="entry name" value="HTH_ARAC_FAMILY_1"/>
    <property type="match status" value="1"/>
</dbReference>
<evidence type="ECO:0000313" key="5">
    <source>
        <dbReference type="EMBL" id="HJA89399.1"/>
    </source>
</evidence>
<keyword evidence="1" id="KW-0805">Transcription regulation</keyword>
<sequence>MFEEQESAVVAATRMRGITYSLDFHTHKEYELVLLHGGNCRFLVGNQFFYLQPGQLLMLDGMTIHKAYVSGDPQDYERSVLRFDSDWIRPLLQDINLERLLNLFEENSSGLIRIFKKRDEAIIENMIGEIATLVDLEENRLNEARLKLAVVQLLIQISIFTDYIIRKDEGFRDEKTEIAEKVSNFLFKNYHRSISIDDVSQAVNLSKSYMSHVFKEVTGHTIMTYLMQYRLSKARSQITQEPNQLIKVISQENGFESEAHFSRFFKKNIGLSPSQYKKQYYQFISGGEFK</sequence>
<dbReference type="EMBL" id="DWYW01000022">
    <property type="protein sequence ID" value="HJA89399.1"/>
    <property type="molecule type" value="Genomic_DNA"/>
</dbReference>
<evidence type="ECO:0000259" key="4">
    <source>
        <dbReference type="PROSITE" id="PS01124"/>
    </source>
</evidence>
<dbReference type="Pfam" id="PF12833">
    <property type="entry name" value="HTH_18"/>
    <property type="match status" value="1"/>
</dbReference>
<evidence type="ECO:0000256" key="3">
    <source>
        <dbReference type="ARBA" id="ARBA00023163"/>
    </source>
</evidence>
<dbReference type="AlphaFoldDB" id="A0A9D2KWM9"/>
<dbReference type="Pfam" id="PF02311">
    <property type="entry name" value="AraC_binding"/>
    <property type="match status" value="1"/>
</dbReference>
<dbReference type="SUPFAM" id="SSF46689">
    <property type="entry name" value="Homeodomain-like"/>
    <property type="match status" value="2"/>
</dbReference>
<evidence type="ECO:0000313" key="6">
    <source>
        <dbReference type="Proteomes" id="UP000886856"/>
    </source>
</evidence>
<keyword evidence="3" id="KW-0804">Transcription</keyword>
<protein>
    <submittedName>
        <fullName evidence="5">AraC family transcriptional regulator</fullName>
    </submittedName>
</protein>
<dbReference type="PROSITE" id="PS01124">
    <property type="entry name" value="HTH_ARAC_FAMILY_2"/>
    <property type="match status" value="1"/>
</dbReference>
<accession>A0A9D2KWM9</accession>
<dbReference type="InterPro" id="IPR037923">
    <property type="entry name" value="HTH-like"/>
</dbReference>
<comment type="caution">
    <text evidence="5">The sequence shown here is derived from an EMBL/GenBank/DDBJ whole genome shotgun (WGS) entry which is preliminary data.</text>
</comment>
<dbReference type="PANTHER" id="PTHR43280:SF2">
    <property type="entry name" value="HTH-TYPE TRANSCRIPTIONAL REGULATOR EXSA"/>
    <property type="match status" value="1"/>
</dbReference>
<dbReference type="SMART" id="SM00342">
    <property type="entry name" value="HTH_ARAC"/>
    <property type="match status" value="1"/>
</dbReference>
<dbReference type="PRINTS" id="PR00032">
    <property type="entry name" value="HTHARAC"/>
</dbReference>
<dbReference type="SUPFAM" id="SSF51215">
    <property type="entry name" value="Regulatory protein AraC"/>
    <property type="match status" value="1"/>
</dbReference>
<reference evidence="5" key="2">
    <citation type="submission" date="2021-04" db="EMBL/GenBank/DDBJ databases">
        <authorList>
            <person name="Gilroy R."/>
        </authorList>
    </citation>
    <scope>NUCLEOTIDE SEQUENCE</scope>
    <source>
        <strain evidence="5">CHK171-505</strain>
    </source>
</reference>
<dbReference type="GO" id="GO:0003700">
    <property type="term" value="F:DNA-binding transcription factor activity"/>
    <property type="evidence" value="ECO:0007669"/>
    <property type="project" value="InterPro"/>
</dbReference>
<feature type="domain" description="HTH araC/xylS-type" evidence="4">
    <location>
        <begin position="180"/>
        <end position="279"/>
    </location>
</feature>
<dbReference type="InterPro" id="IPR018060">
    <property type="entry name" value="HTH_AraC"/>
</dbReference>
<dbReference type="PANTHER" id="PTHR43280">
    <property type="entry name" value="ARAC-FAMILY TRANSCRIPTIONAL REGULATOR"/>
    <property type="match status" value="1"/>
</dbReference>
<reference evidence="5" key="1">
    <citation type="journal article" date="2021" name="PeerJ">
        <title>Extensive microbial diversity within the chicken gut microbiome revealed by metagenomics and culture.</title>
        <authorList>
            <person name="Gilroy R."/>
            <person name="Ravi A."/>
            <person name="Getino M."/>
            <person name="Pursley I."/>
            <person name="Horton D.L."/>
            <person name="Alikhan N.F."/>
            <person name="Baker D."/>
            <person name="Gharbi K."/>
            <person name="Hall N."/>
            <person name="Watson M."/>
            <person name="Adriaenssens E.M."/>
            <person name="Foster-Nyarko E."/>
            <person name="Jarju S."/>
            <person name="Secka A."/>
            <person name="Antonio M."/>
            <person name="Oren A."/>
            <person name="Chaudhuri R.R."/>
            <person name="La Ragione R."/>
            <person name="Hildebrand F."/>
            <person name="Pallen M.J."/>
        </authorList>
    </citation>
    <scope>NUCLEOTIDE SEQUENCE</scope>
    <source>
        <strain evidence="5">CHK171-505</strain>
    </source>
</reference>